<keyword evidence="1" id="KW-0812">Transmembrane</keyword>
<dbReference type="EMBL" id="JANFXK010000003">
    <property type="protein sequence ID" value="MCQ4635845.1"/>
    <property type="molecule type" value="Genomic_DNA"/>
</dbReference>
<dbReference type="RefSeq" id="WP_256131034.1">
    <property type="nucleotide sequence ID" value="NZ_JANFXK010000003.1"/>
</dbReference>
<keyword evidence="1" id="KW-0472">Membrane</keyword>
<accession>A0ABT1RKX3</accession>
<evidence type="ECO:0008006" key="4">
    <source>
        <dbReference type="Google" id="ProtNLM"/>
    </source>
</evidence>
<name>A0ABT1RKX3_9FIRM</name>
<reference evidence="2 3" key="1">
    <citation type="submission" date="2022-06" db="EMBL/GenBank/DDBJ databases">
        <title>Isolation of gut microbiota from human fecal samples.</title>
        <authorList>
            <person name="Pamer E.G."/>
            <person name="Barat B."/>
            <person name="Waligurski E."/>
            <person name="Medina S."/>
            <person name="Paddock L."/>
            <person name="Mostad J."/>
        </authorList>
    </citation>
    <scope>NUCLEOTIDE SEQUENCE [LARGE SCALE GENOMIC DNA]</scope>
    <source>
        <strain evidence="2 3">SL.3.17</strain>
    </source>
</reference>
<sequence length="56" mass="6110">MGKFCTGAVGIGIAGAIIGMHMYMFLSPKDQRQIHRGLKTAVDDLKTVTEKLTEVM</sequence>
<evidence type="ECO:0000313" key="2">
    <source>
        <dbReference type="EMBL" id="MCQ4635845.1"/>
    </source>
</evidence>
<protein>
    <recommendedName>
        <fullName evidence="4">YtxH domain-containing protein</fullName>
    </recommendedName>
</protein>
<gene>
    <name evidence="2" type="ORF">NE619_03820</name>
</gene>
<keyword evidence="3" id="KW-1185">Reference proteome</keyword>
<keyword evidence="1" id="KW-1133">Transmembrane helix</keyword>
<comment type="caution">
    <text evidence="2">The sequence shown here is derived from an EMBL/GenBank/DDBJ whole genome shotgun (WGS) entry which is preliminary data.</text>
</comment>
<evidence type="ECO:0000256" key="1">
    <source>
        <dbReference type="SAM" id="Phobius"/>
    </source>
</evidence>
<dbReference type="Proteomes" id="UP001524502">
    <property type="component" value="Unassembled WGS sequence"/>
</dbReference>
<proteinExistence type="predicted"/>
<feature type="transmembrane region" description="Helical" evidence="1">
    <location>
        <begin position="6"/>
        <end position="26"/>
    </location>
</feature>
<organism evidence="2 3">
    <name type="scientific">Anaerovorax odorimutans</name>
    <dbReference type="NCBI Taxonomy" id="109327"/>
    <lineage>
        <taxon>Bacteria</taxon>
        <taxon>Bacillati</taxon>
        <taxon>Bacillota</taxon>
        <taxon>Clostridia</taxon>
        <taxon>Peptostreptococcales</taxon>
        <taxon>Anaerovoracaceae</taxon>
        <taxon>Anaerovorax</taxon>
    </lineage>
</organism>
<evidence type="ECO:0000313" key="3">
    <source>
        <dbReference type="Proteomes" id="UP001524502"/>
    </source>
</evidence>